<dbReference type="AlphaFoldDB" id="A0A7W8JIS8"/>
<evidence type="ECO:0000256" key="3">
    <source>
        <dbReference type="ARBA" id="ARBA00014042"/>
    </source>
</evidence>
<comment type="similarity">
    <text evidence="2 9">Belongs to the energy-coupling factor EcfT family.</text>
</comment>
<dbReference type="GO" id="GO:0022857">
    <property type="term" value="F:transmembrane transporter activity"/>
    <property type="evidence" value="ECO:0007669"/>
    <property type="project" value="UniProtKB-UniRule"/>
</dbReference>
<gene>
    <name evidence="9" type="primary">ecfT</name>
    <name evidence="10" type="ORF">HNR43_002471</name>
</gene>
<dbReference type="InterPro" id="IPR003339">
    <property type="entry name" value="ABC/ECF_trnsptr_transmembrane"/>
</dbReference>
<evidence type="ECO:0000256" key="8">
    <source>
        <dbReference type="ARBA" id="ARBA00023136"/>
    </source>
</evidence>
<dbReference type="GO" id="GO:0005886">
    <property type="term" value="C:plasma membrane"/>
    <property type="evidence" value="ECO:0007669"/>
    <property type="project" value="UniProtKB-SubCell"/>
</dbReference>
<dbReference type="EMBL" id="JACHEQ010000016">
    <property type="protein sequence ID" value="MBB5356463.1"/>
    <property type="molecule type" value="Genomic_DNA"/>
</dbReference>
<evidence type="ECO:0000313" key="11">
    <source>
        <dbReference type="Proteomes" id="UP000583699"/>
    </source>
</evidence>
<comment type="caution">
    <text evidence="10">The sequence shown here is derived from an EMBL/GenBank/DDBJ whole genome shotgun (WGS) entry which is preliminary data.</text>
</comment>
<dbReference type="Proteomes" id="UP000583699">
    <property type="component" value="Unassembled WGS sequence"/>
</dbReference>
<dbReference type="PANTHER" id="PTHR34857">
    <property type="entry name" value="SLL0384 PROTEIN"/>
    <property type="match status" value="1"/>
</dbReference>
<dbReference type="HAMAP" id="MF_01461">
    <property type="entry name" value="EcfT"/>
    <property type="match status" value="1"/>
</dbReference>
<name>A0A7W8JIS8_9BACL</name>
<evidence type="ECO:0000313" key="10">
    <source>
        <dbReference type="EMBL" id="MBB5356463.1"/>
    </source>
</evidence>
<sequence length="265" mass="30281">MMNSMIIGKYVPGDSLIHRLDPRTKLLLMFIYVFIVFLANNEWAYGVLTFFTCALLFLSRIPFSFMIKGLKPVLWVIVFTFLLHVLLTKDGDVVFQWIGIEVYDKAIQQGAFISLRFLLLIVVTTLVTLTTTPIEVTDGMESLLSPLKKWNVPVHELALMMSISLRFIPTLMEETEKIMKAQMARGVDFSSGSLSERMKAMTALLVPLFISAFKRAEELAVAMEVRGYRGGNGRTKWRELTWRRMDTAFMLLLGLLAVLLWLLRS</sequence>
<dbReference type="Pfam" id="PF02361">
    <property type="entry name" value="CbiQ"/>
    <property type="match status" value="1"/>
</dbReference>
<dbReference type="RefSeq" id="WP_183244207.1">
    <property type="nucleotide sequence ID" value="NZ_JACHEQ010000016.1"/>
</dbReference>
<feature type="transmembrane region" description="Helical" evidence="9">
    <location>
        <begin position="245"/>
        <end position="263"/>
    </location>
</feature>
<evidence type="ECO:0000256" key="9">
    <source>
        <dbReference type="HAMAP-Rule" id="MF_01461"/>
    </source>
</evidence>
<dbReference type="CDD" id="cd16914">
    <property type="entry name" value="EcfT"/>
    <property type="match status" value="1"/>
</dbReference>
<protein>
    <recommendedName>
        <fullName evidence="3 9">Energy-coupling factor transporter transmembrane protein EcfT</fullName>
        <shortName evidence="9">ECF transporter T component EcfT</shortName>
    </recommendedName>
</protein>
<dbReference type="PANTHER" id="PTHR34857:SF2">
    <property type="entry name" value="SLL0384 PROTEIN"/>
    <property type="match status" value="1"/>
</dbReference>
<feature type="transmembrane region" description="Helical" evidence="9">
    <location>
        <begin position="115"/>
        <end position="134"/>
    </location>
</feature>
<comment type="subcellular location">
    <subcellularLocation>
        <location evidence="1 9">Cell membrane</location>
        <topology evidence="1 9">Multi-pass membrane protein</topology>
    </subcellularLocation>
</comment>
<evidence type="ECO:0000256" key="4">
    <source>
        <dbReference type="ARBA" id="ARBA00022448"/>
    </source>
</evidence>
<keyword evidence="4 9" id="KW-0813">Transport</keyword>
<reference evidence="10 11" key="1">
    <citation type="submission" date="2020-08" db="EMBL/GenBank/DDBJ databases">
        <title>Genomic Encyclopedia of Type Strains, Phase IV (KMG-IV): sequencing the most valuable type-strain genomes for metagenomic binning, comparative biology and taxonomic classification.</title>
        <authorList>
            <person name="Goeker M."/>
        </authorList>
    </citation>
    <scope>NUCLEOTIDE SEQUENCE [LARGE SCALE GENOMIC DNA]</scope>
    <source>
        <strain evidence="10 11">DSM 19169</strain>
    </source>
</reference>
<evidence type="ECO:0000256" key="5">
    <source>
        <dbReference type="ARBA" id="ARBA00022475"/>
    </source>
</evidence>
<keyword evidence="7 9" id="KW-1133">Transmembrane helix</keyword>
<dbReference type="InterPro" id="IPR051611">
    <property type="entry name" value="ECF_transporter_component"/>
</dbReference>
<accession>A0A7W8JIS8</accession>
<evidence type="ECO:0000256" key="1">
    <source>
        <dbReference type="ARBA" id="ARBA00004651"/>
    </source>
</evidence>
<feature type="transmembrane region" description="Helical" evidence="9">
    <location>
        <begin position="69"/>
        <end position="87"/>
    </location>
</feature>
<keyword evidence="5 9" id="KW-1003">Cell membrane</keyword>
<comment type="function">
    <text evidence="9">Transmembrane (T) component of an energy-coupling factor (ECF) ABC-transporter complex. Unlike classic ABC transporters this ECF transporter provides the energy necessary to transport a number of different substrates.</text>
</comment>
<evidence type="ECO:0000256" key="2">
    <source>
        <dbReference type="ARBA" id="ARBA00005660"/>
    </source>
</evidence>
<keyword evidence="8 9" id="KW-0472">Membrane</keyword>
<organism evidence="10 11">
    <name type="scientific">Anoxybacillus mongoliensis</name>
    <dbReference type="NCBI Taxonomy" id="452565"/>
    <lineage>
        <taxon>Bacteria</taxon>
        <taxon>Bacillati</taxon>
        <taxon>Bacillota</taxon>
        <taxon>Bacilli</taxon>
        <taxon>Bacillales</taxon>
        <taxon>Anoxybacillaceae</taxon>
        <taxon>Anoxybacillus</taxon>
    </lineage>
</organism>
<proteinExistence type="inferred from homology"/>
<keyword evidence="6 9" id="KW-0812">Transmembrane</keyword>
<keyword evidence="11" id="KW-1185">Reference proteome</keyword>
<dbReference type="InterPro" id="IPR024919">
    <property type="entry name" value="EcfT"/>
</dbReference>
<feature type="transmembrane region" description="Helical" evidence="9">
    <location>
        <begin position="26"/>
        <end position="57"/>
    </location>
</feature>
<evidence type="ECO:0000256" key="7">
    <source>
        <dbReference type="ARBA" id="ARBA00022989"/>
    </source>
</evidence>
<comment type="subunit">
    <text evidence="9">Forms a stable energy-coupling factor (ECF) transporter complex composed of 2 membrane-embedded substrate-binding proteins (S component), 2 ATP-binding proteins (A component) and 2 transmembrane proteins (T component).</text>
</comment>
<evidence type="ECO:0000256" key="6">
    <source>
        <dbReference type="ARBA" id="ARBA00022692"/>
    </source>
</evidence>